<evidence type="ECO:0000313" key="10">
    <source>
        <dbReference type="Proteomes" id="UP000299102"/>
    </source>
</evidence>
<sequence>MHRKSESYRQANWKWTVEGTRVTFSYLSVDGEEGYPGDVLANVSYLVTEDGTLSVDFLATATRKTVVNLTNHSYFNLAGHQTGVAELYNHRMHVRWVEESSESGWSSSPMDARDSGRVASALPSSWEGIGYLMEKRITETDQNSIPTGGFIKVGGTAYDLRIETRLGDAMGRVSAGYDDNFCVSNYGNKSLAFVARAFHPPSGRYMELHSDQPGVQFYTSNFLPAPADPALVGKGGVGYRRHGAFCLETQNYPDAVNRPHFPDVVLKPGDTYVHRIRYSFGAVKEESSPSVVST</sequence>
<protein>
    <recommendedName>
        <fullName evidence="4">Galactose mutarotase</fullName>
    </recommendedName>
    <alternativeName>
        <fullName evidence="7">Aldose 1-epimerase</fullName>
    </alternativeName>
</protein>
<dbReference type="UniPathway" id="UPA00214"/>
<evidence type="ECO:0000256" key="4">
    <source>
        <dbReference type="ARBA" id="ARBA00021023"/>
    </source>
</evidence>
<organism evidence="9 10">
    <name type="scientific">Eumeta variegata</name>
    <name type="common">Bagworm moth</name>
    <name type="synonym">Eumeta japonica</name>
    <dbReference type="NCBI Taxonomy" id="151549"/>
    <lineage>
        <taxon>Eukaryota</taxon>
        <taxon>Metazoa</taxon>
        <taxon>Ecdysozoa</taxon>
        <taxon>Arthropoda</taxon>
        <taxon>Hexapoda</taxon>
        <taxon>Insecta</taxon>
        <taxon>Pterygota</taxon>
        <taxon>Neoptera</taxon>
        <taxon>Endopterygota</taxon>
        <taxon>Lepidoptera</taxon>
        <taxon>Glossata</taxon>
        <taxon>Ditrysia</taxon>
        <taxon>Tineoidea</taxon>
        <taxon>Psychidae</taxon>
        <taxon>Oiketicinae</taxon>
        <taxon>Eumeta</taxon>
    </lineage>
</organism>
<gene>
    <name evidence="9" type="primary">GALM</name>
    <name evidence="9" type="ORF">EVAR_6892_1</name>
</gene>
<dbReference type="AlphaFoldDB" id="A0A4C1TJS0"/>
<evidence type="ECO:0000256" key="6">
    <source>
        <dbReference type="ARBA" id="ARBA00023277"/>
    </source>
</evidence>
<dbReference type="EMBL" id="BGZK01000058">
    <property type="protein sequence ID" value="GBP13541.1"/>
    <property type="molecule type" value="Genomic_DNA"/>
</dbReference>
<dbReference type="GO" id="GO:0004034">
    <property type="term" value="F:aldose 1-epimerase activity"/>
    <property type="evidence" value="ECO:0007669"/>
    <property type="project" value="UniProtKB-EC"/>
</dbReference>
<dbReference type="GO" id="GO:0030246">
    <property type="term" value="F:carbohydrate binding"/>
    <property type="evidence" value="ECO:0007669"/>
    <property type="project" value="InterPro"/>
</dbReference>
<name>A0A4C1TJS0_EUMVA</name>
<comment type="caution">
    <text evidence="9">The sequence shown here is derived from an EMBL/GenBank/DDBJ whole genome shotgun (WGS) entry which is preliminary data.</text>
</comment>
<comment type="function">
    <text evidence="8">Mutarotase that catalyzes the interconversion of beta-D-galactose and alpha-D-galactose during galactose metabolism. Beta-D-galactose is metabolized in the liver into glucose 1-phosphate, the primary metabolic fuel, by the action of four enzymes that constitute the Leloir pathway: GALM, GALK1 (galactokinase), GALT (galactose-1-phosphate uridylyltransferase) and GALE (UDP-galactose-4'-epimerase). Involved in the maintenance of the equilibrium between the beta- and alpha-anomers of galactose, therefore ensuring a sufficient supply of the alpha-anomer for GALK1. Also active on D-glucose although shows a preference for galactose over glucose.</text>
</comment>
<comment type="catalytic activity">
    <reaction evidence="1">
        <text>alpha-D-galactose = beta-D-galactose</text>
        <dbReference type="Rhea" id="RHEA:28675"/>
        <dbReference type="ChEBI" id="CHEBI:27667"/>
        <dbReference type="ChEBI" id="CHEBI:28061"/>
        <dbReference type="EC" id="5.1.3.3"/>
    </reaction>
    <physiologicalReaction direction="right-to-left" evidence="1">
        <dbReference type="Rhea" id="RHEA:28677"/>
    </physiologicalReaction>
</comment>
<evidence type="ECO:0000256" key="1">
    <source>
        <dbReference type="ARBA" id="ARBA00001712"/>
    </source>
</evidence>
<comment type="similarity">
    <text evidence="3">Belongs to the aldose epimerase family.</text>
</comment>
<dbReference type="Gene3D" id="2.70.98.10">
    <property type="match status" value="2"/>
</dbReference>
<evidence type="ECO:0000256" key="7">
    <source>
        <dbReference type="ARBA" id="ARBA00032729"/>
    </source>
</evidence>
<keyword evidence="10" id="KW-1185">Reference proteome</keyword>
<evidence type="ECO:0000313" key="9">
    <source>
        <dbReference type="EMBL" id="GBP13541.1"/>
    </source>
</evidence>
<dbReference type="InterPro" id="IPR011013">
    <property type="entry name" value="Gal_mutarotase_sf_dom"/>
</dbReference>
<proteinExistence type="inferred from homology"/>
<dbReference type="GO" id="GO:0006006">
    <property type="term" value="P:glucose metabolic process"/>
    <property type="evidence" value="ECO:0007669"/>
    <property type="project" value="TreeGrafter"/>
</dbReference>
<dbReference type="InterPro" id="IPR047215">
    <property type="entry name" value="Galactose_mutarotase-like"/>
</dbReference>
<evidence type="ECO:0000256" key="3">
    <source>
        <dbReference type="ARBA" id="ARBA00006206"/>
    </source>
</evidence>
<evidence type="ECO:0000256" key="5">
    <source>
        <dbReference type="ARBA" id="ARBA00023235"/>
    </source>
</evidence>
<dbReference type="InterPro" id="IPR014718">
    <property type="entry name" value="GH-type_carb-bd"/>
</dbReference>
<dbReference type="STRING" id="151549.A0A4C1TJS0"/>
<reference evidence="9 10" key="1">
    <citation type="journal article" date="2019" name="Commun. Biol.">
        <title>The bagworm genome reveals a unique fibroin gene that provides high tensile strength.</title>
        <authorList>
            <person name="Kono N."/>
            <person name="Nakamura H."/>
            <person name="Ohtoshi R."/>
            <person name="Tomita M."/>
            <person name="Numata K."/>
            <person name="Arakawa K."/>
        </authorList>
    </citation>
    <scope>NUCLEOTIDE SEQUENCE [LARGE SCALE GENOMIC DNA]</scope>
</reference>
<keyword evidence="6" id="KW-0119">Carbohydrate metabolism</keyword>
<evidence type="ECO:0000256" key="8">
    <source>
        <dbReference type="ARBA" id="ARBA00045743"/>
    </source>
</evidence>
<dbReference type="CDD" id="cd09019">
    <property type="entry name" value="galactose_mutarotase_like"/>
    <property type="match status" value="1"/>
</dbReference>
<dbReference type="InterPro" id="IPR018052">
    <property type="entry name" value="Ald1_epimerase_CS"/>
</dbReference>
<dbReference type="PANTHER" id="PTHR10091:SF0">
    <property type="entry name" value="GALACTOSE MUTAROTASE"/>
    <property type="match status" value="1"/>
</dbReference>
<dbReference type="PROSITE" id="PS00545">
    <property type="entry name" value="ALDOSE_1_EPIMERASE"/>
    <property type="match status" value="1"/>
</dbReference>
<dbReference type="InterPro" id="IPR008183">
    <property type="entry name" value="Aldose_1/G6P_1-epimerase"/>
</dbReference>
<dbReference type="Proteomes" id="UP000299102">
    <property type="component" value="Unassembled WGS sequence"/>
</dbReference>
<comment type="pathway">
    <text evidence="2">Carbohydrate metabolism; galactose metabolism.</text>
</comment>
<dbReference type="SUPFAM" id="SSF74650">
    <property type="entry name" value="Galactose mutarotase-like"/>
    <property type="match status" value="2"/>
</dbReference>
<evidence type="ECO:0000256" key="2">
    <source>
        <dbReference type="ARBA" id="ARBA00004947"/>
    </source>
</evidence>
<accession>A0A4C1TJS0</accession>
<dbReference type="Pfam" id="PF01263">
    <property type="entry name" value="Aldose_epim"/>
    <property type="match status" value="2"/>
</dbReference>
<keyword evidence="5" id="KW-0413">Isomerase</keyword>
<dbReference type="GO" id="GO:0033499">
    <property type="term" value="P:galactose catabolic process via UDP-galactose, Leloir pathway"/>
    <property type="evidence" value="ECO:0007669"/>
    <property type="project" value="TreeGrafter"/>
</dbReference>
<dbReference type="PANTHER" id="PTHR10091">
    <property type="entry name" value="ALDOSE-1-EPIMERASE"/>
    <property type="match status" value="1"/>
</dbReference>
<dbReference type="OrthoDB" id="274691at2759"/>